<evidence type="ECO:0000256" key="3">
    <source>
        <dbReference type="ARBA" id="ARBA00023237"/>
    </source>
</evidence>
<dbReference type="InterPro" id="IPR036737">
    <property type="entry name" value="OmpA-like_sf"/>
</dbReference>
<evidence type="ECO:0000256" key="2">
    <source>
        <dbReference type="ARBA" id="ARBA00023136"/>
    </source>
</evidence>
<dbReference type="PANTHER" id="PTHR30329:SF21">
    <property type="entry name" value="LIPOPROTEIN YIAD-RELATED"/>
    <property type="match status" value="1"/>
</dbReference>
<dbReference type="PROSITE" id="PS01068">
    <property type="entry name" value="OMPA_1"/>
    <property type="match status" value="1"/>
</dbReference>
<dbReference type="Pfam" id="PF00691">
    <property type="entry name" value="OmpA"/>
    <property type="match status" value="1"/>
</dbReference>
<dbReference type="KEGG" id="mcos:GM418_21350"/>
<proteinExistence type="predicted"/>
<dbReference type="Gene3D" id="3.30.1330.60">
    <property type="entry name" value="OmpA-like domain"/>
    <property type="match status" value="1"/>
</dbReference>
<evidence type="ECO:0000313" key="7">
    <source>
        <dbReference type="Proteomes" id="UP000428260"/>
    </source>
</evidence>
<dbReference type="InterPro" id="IPR006664">
    <property type="entry name" value="OMP_bac"/>
</dbReference>
<reference evidence="6 7" key="1">
    <citation type="submission" date="2019-11" db="EMBL/GenBank/DDBJ databases">
        <authorList>
            <person name="Zheng R.K."/>
            <person name="Sun C.M."/>
        </authorList>
    </citation>
    <scope>NUCLEOTIDE SEQUENCE [LARGE SCALE GENOMIC DNA]</scope>
    <source>
        <strain evidence="6 7">WC007</strain>
    </source>
</reference>
<organism evidence="6 7">
    <name type="scientific">Maribellus comscasis</name>
    <dbReference type="NCBI Taxonomy" id="2681766"/>
    <lineage>
        <taxon>Bacteria</taxon>
        <taxon>Pseudomonadati</taxon>
        <taxon>Bacteroidota</taxon>
        <taxon>Bacteroidia</taxon>
        <taxon>Marinilabiliales</taxon>
        <taxon>Prolixibacteraceae</taxon>
        <taxon>Maribellus</taxon>
    </lineage>
</organism>
<accession>A0A6I6K434</accession>
<sequence>MILDKLVVVLDSYPDTNIEVQGHTDSKGSEIYNQNLSEQRAATISGYLYVKGIAYNRLTIKGFGENVPKYSNDTSKGQTQNSRVEFMITANEKMKADAQQNAVD</sequence>
<protein>
    <submittedName>
        <fullName evidence="6">OmpA family protein</fullName>
    </submittedName>
</protein>
<dbReference type="EMBL" id="CP046401">
    <property type="protein sequence ID" value="QGY48178.1"/>
    <property type="molecule type" value="Genomic_DNA"/>
</dbReference>
<dbReference type="CDD" id="cd07185">
    <property type="entry name" value="OmpA_C-like"/>
    <property type="match status" value="1"/>
</dbReference>
<dbReference type="Proteomes" id="UP000428260">
    <property type="component" value="Chromosome"/>
</dbReference>
<evidence type="ECO:0000256" key="4">
    <source>
        <dbReference type="PROSITE-ProRule" id="PRU00473"/>
    </source>
</evidence>
<dbReference type="InterPro" id="IPR006690">
    <property type="entry name" value="OMPA-like_CS"/>
</dbReference>
<evidence type="ECO:0000256" key="1">
    <source>
        <dbReference type="ARBA" id="ARBA00004442"/>
    </source>
</evidence>
<dbReference type="AlphaFoldDB" id="A0A6I6K434"/>
<keyword evidence="2 4" id="KW-0472">Membrane</keyword>
<dbReference type="SUPFAM" id="SSF103088">
    <property type="entry name" value="OmpA-like"/>
    <property type="match status" value="1"/>
</dbReference>
<dbReference type="PROSITE" id="PS51123">
    <property type="entry name" value="OMPA_2"/>
    <property type="match status" value="1"/>
</dbReference>
<comment type="subcellular location">
    <subcellularLocation>
        <location evidence="1">Cell outer membrane</location>
    </subcellularLocation>
</comment>
<dbReference type="InterPro" id="IPR006665">
    <property type="entry name" value="OmpA-like"/>
</dbReference>
<keyword evidence="3" id="KW-0998">Cell outer membrane</keyword>
<feature type="domain" description="OmpA-like" evidence="5">
    <location>
        <begin position="1"/>
        <end position="92"/>
    </location>
</feature>
<evidence type="ECO:0000259" key="5">
    <source>
        <dbReference type="PROSITE" id="PS51123"/>
    </source>
</evidence>
<name>A0A6I6K434_9BACT</name>
<dbReference type="PANTHER" id="PTHR30329">
    <property type="entry name" value="STATOR ELEMENT OF FLAGELLAR MOTOR COMPLEX"/>
    <property type="match status" value="1"/>
</dbReference>
<keyword evidence="7" id="KW-1185">Reference proteome</keyword>
<gene>
    <name evidence="6" type="ORF">GM418_21350</name>
</gene>
<dbReference type="InterPro" id="IPR050330">
    <property type="entry name" value="Bact_OuterMem_StrucFunc"/>
</dbReference>
<dbReference type="GO" id="GO:0009279">
    <property type="term" value="C:cell outer membrane"/>
    <property type="evidence" value="ECO:0007669"/>
    <property type="project" value="UniProtKB-SubCell"/>
</dbReference>
<dbReference type="PRINTS" id="PR01021">
    <property type="entry name" value="OMPADOMAIN"/>
</dbReference>
<evidence type="ECO:0000313" key="6">
    <source>
        <dbReference type="EMBL" id="QGY48178.1"/>
    </source>
</evidence>